<keyword evidence="1" id="KW-0812">Transmembrane</keyword>
<reference evidence="3 4" key="1">
    <citation type="submission" date="2019-05" db="EMBL/GenBank/DDBJ databases">
        <authorList>
            <consortium name="Pathogen Informatics"/>
        </authorList>
    </citation>
    <scope>NUCLEOTIDE SEQUENCE [LARGE SCALE GENOMIC DNA]</scope>
    <source>
        <strain evidence="3 4">NCTC11429</strain>
    </source>
</reference>
<keyword evidence="1" id="KW-1133">Transmembrane helix</keyword>
<evidence type="ECO:0000256" key="1">
    <source>
        <dbReference type="SAM" id="Phobius"/>
    </source>
</evidence>
<feature type="transmembrane region" description="Helical" evidence="1">
    <location>
        <begin position="43"/>
        <end position="64"/>
    </location>
</feature>
<dbReference type="Proteomes" id="UP000308196">
    <property type="component" value="Chromosome"/>
</dbReference>
<reference evidence="2 5" key="2">
    <citation type="submission" date="2024-06" db="EMBL/GenBank/DDBJ databases">
        <title>Soil Sphingobacterium thalpophilum.</title>
        <authorList>
            <person name="Yang J."/>
            <person name="Li J."/>
        </authorList>
    </citation>
    <scope>NUCLEOTIDE SEQUENCE [LARGE SCALE GENOMIC DNA]</scope>
    <source>
        <strain evidence="2 5">22g91tb</strain>
    </source>
</reference>
<dbReference type="EMBL" id="JBEOQB010000003">
    <property type="protein sequence ID" value="MEZ0452687.1"/>
    <property type="molecule type" value="Genomic_DNA"/>
</dbReference>
<dbReference type="Proteomes" id="UP001566204">
    <property type="component" value="Unassembled WGS sequence"/>
</dbReference>
<proteinExistence type="predicted"/>
<evidence type="ECO:0000313" key="4">
    <source>
        <dbReference type="Proteomes" id="UP000308196"/>
    </source>
</evidence>
<gene>
    <name evidence="2" type="ORF">ABTW24_13895</name>
    <name evidence="3" type="ORF">NCTC11429_02364</name>
</gene>
<accession>A0A4U9V2B6</accession>
<evidence type="ECO:0000313" key="5">
    <source>
        <dbReference type="Proteomes" id="UP001566204"/>
    </source>
</evidence>
<organism evidence="3 4">
    <name type="scientific">Sphingobacterium thalpophilum</name>
    <dbReference type="NCBI Taxonomy" id="259"/>
    <lineage>
        <taxon>Bacteria</taxon>
        <taxon>Pseudomonadati</taxon>
        <taxon>Bacteroidota</taxon>
        <taxon>Sphingobacteriia</taxon>
        <taxon>Sphingobacteriales</taxon>
        <taxon>Sphingobacteriaceae</taxon>
        <taxon>Sphingobacterium</taxon>
    </lineage>
</organism>
<dbReference type="AlphaFoldDB" id="A0A4U9V2B6"/>
<dbReference type="EMBL" id="LR590484">
    <property type="protein sequence ID" value="VTR40605.1"/>
    <property type="molecule type" value="Genomic_DNA"/>
</dbReference>
<protein>
    <submittedName>
        <fullName evidence="3">Uncharacterized protein</fullName>
    </submittedName>
</protein>
<dbReference type="STRING" id="1123265.GCA_000686625_03938"/>
<sequence length="132" mass="14845">MNSYLKSVLLLLIVFVASFMAHYLVLSGMQLGLYWSQTSYSLLGMYGFGLCSSLLVAVLVFFASWSMPEKLGVLFLGLVLLKAVAAFIYIKDGLNTFENDFIEYNFLVVFFISLFVDVYIAFNALNQADKKV</sequence>
<evidence type="ECO:0000313" key="2">
    <source>
        <dbReference type="EMBL" id="MEZ0452687.1"/>
    </source>
</evidence>
<evidence type="ECO:0000313" key="3">
    <source>
        <dbReference type="EMBL" id="VTR40605.1"/>
    </source>
</evidence>
<feature type="transmembrane region" description="Helical" evidence="1">
    <location>
        <begin position="71"/>
        <end position="90"/>
    </location>
</feature>
<dbReference type="KEGG" id="stha:NCTC11429_02364"/>
<feature type="transmembrane region" description="Helical" evidence="1">
    <location>
        <begin position="102"/>
        <end position="122"/>
    </location>
</feature>
<name>A0A4U9V2B6_9SPHI</name>
<keyword evidence="1" id="KW-0472">Membrane</keyword>
<dbReference type="RefSeq" id="WP_028070621.1">
    <property type="nucleotide sequence ID" value="NZ_JBCNLX010000025.1"/>
</dbReference>
<dbReference type="GeneID" id="78463081"/>
<keyword evidence="5" id="KW-1185">Reference proteome</keyword>